<dbReference type="PROSITE" id="PS52029">
    <property type="entry name" value="LD_TPASE"/>
    <property type="match status" value="1"/>
</dbReference>
<dbReference type="GO" id="GO:0071555">
    <property type="term" value="P:cell wall organization"/>
    <property type="evidence" value="ECO:0007669"/>
    <property type="project" value="UniProtKB-UniRule"/>
</dbReference>
<keyword evidence="4" id="KW-0808">Transferase</keyword>
<dbReference type="CDD" id="cd16913">
    <property type="entry name" value="YkuD_like"/>
    <property type="match status" value="1"/>
</dbReference>
<dbReference type="InterPro" id="IPR005490">
    <property type="entry name" value="LD_TPept_cat_dom"/>
</dbReference>
<sequence>MSTDVDNNSGVASSVGIGRRAFLIGAVGLVVAPGQALAQGAKRTFKLEERFLPQRIVSPYDYPAGTIVVVPRDKYLYLVTGDGRTWRYGIGVGKAGLAFTGSALIGRKAKWPSWRPTDNMIRRDPKKYARYAGGVPGGPNNPLGSRALYLYRNGRDTLYRIHGTTEPWTIGKAVSNGCIRMVNEHVEDLYERVPVGAQVVVI</sequence>
<dbReference type="InterPro" id="IPR050979">
    <property type="entry name" value="LD-transpeptidase"/>
</dbReference>
<dbReference type="EMBL" id="JACHOU010000009">
    <property type="protein sequence ID" value="MBB6355785.1"/>
    <property type="molecule type" value="Genomic_DNA"/>
</dbReference>
<dbReference type="InterPro" id="IPR038063">
    <property type="entry name" value="Transpep_catalytic_dom"/>
</dbReference>
<keyword evidence="12" id="KW-1185">Reference proteome</keyword>
<evidence type="ECO:0000256" key="9">
    <source>
        <dbReference type="PROSITE-ProRule" id="PRU01373"/>
    </source>
</evidence>
<keyword evidence="5" id="KW-0378">Hydrolase</keyword>
<accession>A0A7X0KM57</accession>
<evidence type="ECO:0000256" key="1">
    <source>
        <dbReference type="ARBA" id="ARBA00004752"/>
    </source>
</evidence>
<dbReference type="PANTHER" id="PTHR30582">
    <property type="entry name" value="L,D-TRANSPEPTIDASE"/>
    <property type="match status" value="1"/>
</dbReference>
<dbReference type="Pfam" id="PF03734">
    <property type="entry name" value="YkuD"/>
    <property type="match status" value="1"/>
</dbReference>
<evidence type="ECO:0000313" key="11">
    <source>
        <dbReference type="EMBL" id="MBB6355785.1"/>
    </source>
</evidence>
<comment type="pathway">
    <text evidence="1 9">Cell wall biogenesis; peptidoglycan biosynthesis.</text>
</comment>
<dbReference type="GO" id="GO:0016757">
    <property type="term" value="F:glycosyltransferase activity"/>
    <property type="evidence" value="ECO:0007669"/>
    <property type="project" value="UniProtKB-KW"/>
</dbReference>
<evidence type="ECO:0000256" key="3">
    <source>
        <dbReference type="ARBA" id="ARBA00022676"/>
    </source>
</evidence>
<organism evidence="11 12">
    <name type="scientific">Aminobacter aganoensis</name>
    <dbReference type="NCBI Taxonomy" id="83264"/>
    <lineage>
        <taxon>Bacteria</taxon>
        <taxon>Pseudomonadati</taxon>
        <taxon>Pseudomonadota</taxon>
        <taxon>Alphaproteobacteria</taxon>
        <taxon>Hyphomicrobiales</taxon>
        <taxon>Phyllobacteriaceae</taxon>
        <taxon>Aminobacter</taxon>
    </lineage>
</organism>
<dbReference type="FunFam" id="2.40.440.10:FF:000002">
    <property type="entry name" value="L,D-transpeptidase ErfK/SrfK"/>
    <property type="match status" value="1"/>
</dbReference>
<evidence type="ECO:0000256" key="5">
    <source>
        <dbReference type="ARBA" id="ARBA00022801"/>
    </source>
</evidence>
<evidence type="ECO:0000259" key="10">
    <source>
        <dbReference type="PROSITE" id="PS52029"/>
    </source>
</evidence>
<dbReference type="GO" id="GO:0005576">
    <property type="term" value="C:extracellular region"/>
    <property type="evidence" value="ECO:0007669"/>
    <property type="project" value="TreeGrafter"/>
</dbReference>
<keyword evidence="11" id="KW-0449">Lipoprotein</keyword>
<dbReference type="SUPFAM" id="SSF141523">
    <property type="entry name" value="L,D-transpeptidase catalytic domain-like"/>
    <property type="match status" value="1"/>
</dbReference>
<dbReference type="RefSeq" id="WP_184700182.1">
    <property type="nucleotide sequence ID" value="NZ_BAABEG010000005.1"/>
</dbReference>
<keyword evidence="3" id="KW-0328">Glycosyltransferase</keyword>
<dbReference type="GO" id="GO:0018104">
    <property type="term" value="P:peptidoglycan-protein cross-linking"/>
    <property type="evidence" value="ECO:0007669"/>
    <property type="project" value="TreeGrafter"/>
</dbReference>
<dbReference type="Gene3D" id="2.40.440.10">
    <property type="entry name" value="L,D-transpeptidase catalytic domain-like"/>
    <property type="match status" value="1"/>
</dbReference>
<feature type="active site" description="Proton donor/acceptor" evidence="9">
    <location>
        <position position="162"/>
    </location>
</feature>
<dbReference type="Proteomes" id="UP000536262">
    <property type="component" value="Unassembled WGS sequence"/>
</dbReference>
<evidence type="ECO:0000256" key="7">
    <source>
        <dbReference type="ARBA" id="ARBA00022984"/>
    </source>
</evidence>
<evidence type="ECO:0000256" key="8">
    <source>
        <dbReference type="ARBA" id="ARBA00023316"/>
    </source>
</evidence>
<reference evidence="11 12" key="1">
    <citation type="submission" date="2020-08" db="EMBL/GenBank/DDBJ databases">
        <title>Genomic Encyclopedia of Type Strains, Phase IV (KMG-IV): sequencing the most valuable type-strain genomes for metagenomic binning, comparative biology and taxonomic classification.</title>
        <authorList>
            <person name="Goeker M."/>
        </authorList>
    </citation>
    <scope>NUCLEOTIDE SEQUENCE [LARGE SCALE GENOMIC DNA]</scope>
    <source>
        <strain evidence="11 12">DSM 7051</strain>
    </source>
</reference>
<dbReference type="GO" id="GO:0071972">
    <property type="term" value="F:peptidoglycan L,D-transpeptidase activity"/>
    <property type="evidence" value="ECO:0007669"/>
    <property type="project" value="TreeGrafter"/>
</dbReference>
<proteinExistence type="inferred from homology"/>
<gene>
    <name evidence="11" type="ORF">GGR00_003590</name>
</gene>
<dbReference type="GO" id="GO:0008360">
    <property type="term" value="P:regulation of cell shape"/>
    <property type="evidence" value="ECO:0007669"/>
    <property type="project" value="UniProtKB-UniRule"/>
</dbReference>
<dbReference type="PANTHER" id="PTHR30582:SF24">
    <property type="entry name" value="L,D-TRANSPEPTIDASE ERFK_SRFK-RELATED"/>
    <property type="match status" value="1"/>
</dbReference>
<keyword evidence="6 9" id="KW-0133">Cell shape</keyword>
<comment type="similarity">
    <text evidence="2">Belongs to the YkuD family.</text>
</comment>
<keyword evidence="8 9" id="KW-0961">Cell wall biogenesis/degradation</keyword>
<evidence type="ECO:0000256" key="6">
    <source>
        <dbReference type="ARBA" id="ARBA00022960"/>
    </source>
</evidence>
<name>A0A7X0KM57_9HYPH</name>
<evidence type="ECO:0000256" key="4">
    <source>
        <dbReference type="ARBA" id="ARBA00022679"/>
    </source>
</evidence>
<keyword evidence="7 9" id="KW-0573">Peptidoglycan synthesis</keyword>
<feature type="domain" description="L,D-TPase catalytic" evidence="10">
    <location>
        <begin position="65"/>
        <end position="202"/>
    </location>
</feature>
<feature type="active site" description="Nucleophile" evidence="9">
    <location>
        <position position="178"/>
    </location>
</feature>
<dbReference type="AlphaFoldDB" id="A0A7X0KM57"/>
<comment type="caution">
    <text evidence="11">The sequence shown here is derived from an EMBL/GenBank/DDBJ whole genome shotgun (WGS) entry which is preliminary data.</text>
</comment>
<evidence type="ECO:0000313" key="12">
    <source>
        <dbReference type="Proteomes" id="UP000536262"/>
    </source>
</evidence>
<evidence type="ECO:0000256" key="2">
    <source>
        <dbReference type="ARBA" id="ARBA00005992"/>
    </source>
</evidence>
<dbReference type="UniPathway" id="UPA00219"/>
<protein>
    <submittedName>
        <fullName evidence="11">Lipoprotein-anchoring transpeptidase ErfK/SrfK</fullName>
    </submittedName>
</protein>